<dbReference type="InterPro" id="IPR000086">
    <property type="entry name" value="NUDIX_hydrolase_dom"/>
</dbReference>
<dbReference type="PANTHER" id="PTHR11839">
    <property type="entry name" value="UDP/ADP-SUGAR PYROPHOSPHATASE"/>
    <property type="match status" value="1"/>
</dbReference>
<dbReference type="PANTHER" id="PTHR11839:SF18">
    <property type="entry name" value="NUDIX HYDROLASE DOMAIN-CONTAINING PROTEIN"/>
    <property type="match status" value="1"/>
</dbReference>
<evidence type="ECO:0000313" key="4">
    <source>
        <dbReference type="EMBL" id="HIQ80380.1"/>
    </source>
</evidence>
<dbReference type="GO" id="GO:0016787">
    <property type="term" value="F:hydrolase activity"/>
    <property type="evidence" value="ECO:0007669"/>
    <property type="project" value="UniProtKB-KW"/>
</dbReference>
<comment type="cofactor">
    <cofactor evidence="1">
        <name>Mg(2+)</name>
        <dbReference type="ChEBI" id="CHEBI:18420"/>
    </cofactor>
</comment>
<sequence>MQFYEKMLDSKTVFEGRVITVALDHVALQNGHTSTREVVGHPGGVCIAALTPQQELLFVEQFRYPYHEVVLELPAGKLEKGQNPLENGKRELKEETGATGKDYVSLGQLYPSPGYCAEIIHLYFCRVEEIAGSCPDEDEFLHVRKIPLNQAVEMVLNNQIPDAKTQTAVLKTALLLQKGIL</sequence>
<evidence type="ECO:0000259" key="3">
    <source>
        <dbReference type="PROSITE" id="PS51462"/>
    </source>
</evidence>
<reference evidence="4" key="1">
    <citation type="submission" date="2020-10" db="EMBL/GenBank/DDBJ databases">
        <authorList>
            <person name="Gilroy R."/>
        </authorList>
    </citation>
    <scope>NUCLEOTIDE SEQUENCE</scope>
    <source>
        <strain evidence="4">ChiSjej1B19-3389</strain>
    </source>
</reference>
<accession>A0A9D0ZHC3</accession>
<dbReference type="SUPFAM" id="SSF55811">
    <property type="entry name" value="Nudix"/>
    <property type="match status" value="1"/>
</dbReference>
<evidence type="ECO:0000313" key="5">
    <source>
        <dbReference type="Proteomes" id="UP000886787"/>
    </source>
</evidence>
<reference evidence="4" key="2">
    <citation type="journal article" date="2021" name="PeerJ">
        <title>Extensive microbial diversity within the chicken gut microbiome revealed by metagenomics and culture.</title>
        <authorList>
            <person name="Gilroy R."/>
            <person name="Ravi A."/>
            <person name="Getino M."/>
            <person name="Pursley I."/>
            <person name="Horton D.L."/>
            <person name="Alikhan N.F."/>
            <person name="Baker D."/>
            <person name="Gharbi K."/>
            <person name="Hall N."/>
            <person name="Watson M."/>
            <person name="Adriaenssens E.M."/>
            <person name="Foster-Nyarko E."/>
            <person name="Jarju S."/>
            <person name="Secka A."/>
            <person name="Antonio M."/>
            <person name="Oren A."/>
            <person name="Chaudhuri R.R."/>
            <person name="La Ragione R."/>
            <person name="Hildebrand F."/>
            <person name="Pallen M.J."/>
        </authorList>
    </citation>
    <scope>NUCLEOTIDE SEQUENCE</scope>
    <source>
        <strain evidence="4">ChiSjej1B19-3389</strain>
    </source>
</reference>
<keyword evidence="2 4" id="KW-0378">Hydrolase</keyword>
<evidence type="ECO:0000256" key="1">
    <source>
        <dbReference type="ARBA" id="ARBA00001946"/>
    </source>
</evidence>
<comment type="caution">
    <text evidence="4">The sequence shown here is derived from an EMBL/GenBank/DDBJ whole genome shotgun (WGS) entry which is preliminary data.</text>
</comment>
<dbReference type="AlphaFoldDB" id="A0A9D0ZHC3"/>
<proteinExistence type="predicted"/>
<dbReference type="PROSITE" id="PS51462">
    <property type="entry name" value="NUDIX"/>
    <property type="match status" value="1"/>
</dbReference>
<gene>
    <name evidence="4" type="ORF">IAD32_03755</name>
</gene>
<organism evidence="4 5">
    <name type="scientific">Candidatus Scatavimonas merdigallinarum</name>
    <dbReference type="NCBI Taxonomy" id="2840914"/>
    <lineage>
        <taxon>Bacteria</taxon>
        <taxon>Bacillati</taxon>
        <taxon>Bacillota</taxon>
        <taxon>Clostridia</taxon>
        <taxon>Eubacteriales</taxon>
        <taxon>Oscillospiraceae</taxon>
        <taxon>Oscillospiraceae incertae sedis</taxon>
        <taxon>Candidatus Scatavimonas</taxon>
    </lineage>
</organism>
<protein>
    <submittedName>
        <fullName evidence="4">NUDIX hydrolase</fullName>
    </submittedName>
</protein>
<dbReference type="EMBL" id="DVFW01000021">
    <property type="protein sequence ID" value="HIQ80380.1"/>
    <property type="molecule type" value="Genomic_DNA"/>
</dbReference>
<evidence type="ECO:0000256" key="2">
    <source>
        <dbReference type="ARBA" id="ARBA00022801"/>
    </source>
</evidence>
<feature type="domain" description="Nudix hydrolase" evidence="3">
    <location>
        <begin position="40"/>
        <end position="168"/>
    </location>
</feature>
<dbReference type="GO" id="GO:0019693">
    <property type="term" value="P:ribose phosphate metabolic process"/>
    <property type="evidence" value="ECO:0007669"/>
    <property type="project" value="TreeGrafter"/>
</dbReference>
<dbReference type="Proteomes" id="UP000886787">
    <property type="component" value="Unassembled WGS sequence"/>
</dbReference>
<dbReference type="Gene3D" id="3.90.79.10">
    <property type="entry name" value="Nucleoside Triphosphate Pyrophosphohydrolase"/>
    <property type="match status" value="1"/>
</dbReference>
<dbReference type="GO" id="GO:0005829">
    <property type="term" value="C:cytosol"/>
    <property type="evidence" value="ECO:0007669"/>
    <property type="project" value="TreeGrafter"/>
</dbReference>
<dbReference type="Pfam" id="PF00293">
    <property type="entry name" value="NUDIX"/>
    <property type="match status" value="1"/>
</dbReference>
<dbReference type="CDD" id="cd03424">
    <property type="entry name" value="NUDIX_ADPRase_Nudt5_UGPPase_Nudt14"/>
    <property type="match status" value="1"/>
</dbReference>
<name>A0A9D0ZHC3_9FIRM</name>
<dbReference type="GO" id="GO:0006753">
    <property type="term" value="P:nucleoside phosphate metabolic process"/>
    <property type="evidence" value="ECO:0007669"/>
    <property type="project" value="TreeGrafter"/>
</dbReference>
<dbReference type="InterPro" id="IPR015797">
    <property type="entry name" value="NUDIX_hydrolase-like_dom_sf"/>
</dbReference>